<protein>
    <recommendedName>
        <fullName evidence="1">N-acetyltransferase domain-containing protein</fullName>
    </recommendedName>
</protein>
<dbReference type="InterPro" id="IPR000182">
    <property type="entry name" value="GNAT_dom"/>
</dbReference>
<reference evidence="2 3" key="1">
    <citation type="submission" date="2018-10" db="EMBL/GenBank/DDBJ databases">
        <title>Relationship between Morphology and Antimicrobial Activity in Streptomyces.</title>
        <authorList>
            <person name="Kang H.J."/>
            <person name="Kim S.B."/>
        </authorList>
    </citation>
    <scope>NUCLEOTIDE SEQUENCE [LARGE SCALE GENOMIC DNA]</scope>
    <source>
        <strain evidence="2 3">BH38</strain>
    </source>
</reference>
<organism evidence="2 3">
    <name type="scientific">Streptomyces hundungensis</name>
    <dbReference type="NCBI Taxonomy" id="1077946"/>
    <lineage>
        <taxon>Bacteria</taxon>
        <taxon>Bacillati</taxon>
        <taxon>Actinomycetota</taxon>
        <taxon>Actinomycetes</taxon>
        <taxon>Kitasatosporales</taxon>
        <taxon>Streptomycetaceae</taxon>
        <taxon>Streptomyces</taxon>
    </lineage>
</organism>
<evidence type="ECO:0000313" key="3">
    <source>
        <dbReference type="Proteomes" id="UP000271554"/>
    </source>
</evidence>
<dbReference type="AlphaFoldDB" id="A0A387HHZ0"/>
<dbReference type="CDD" id="cd04301">
    <property type="entry name" value="NAT_SF"/>
    <property type="match status" value="1"/>
</dbReference>
<keyword evidence="3" id="KW-1185">Reference proteome</keyword>
<gene>
    <name evidence="2" type="ORF">DWB77_02605</name>
</gene>
<dbReference type="SUPFAM" id="SSF55729">
    <property type="entry name" value="Acyl-CoA N-acyltransferases (Nat)"/>
    <property type="match status" value="1"/>
</dbReference>
<dbReference type="KEGG" id="shun:DWB77_02605"/>
<dbReference type="EMBL" id="CP032698">
    <property type="protein sequence ID" value="AYG80470.1"/>
    <property type="molecule type" value="Genomic_DNA"/>
</dbReference>
<accession>A0A387HHZ0</accession>
<name>A0A387HHZ0_9ACTN</name>
<dbReference type="GO" id="GO:0016747">
    <property type="term" value="F:acyltransferase activity, transferring groups other than amino-acyl groups"/>
    <property type="evidence" value="ECO:0007669"/>
    <property type="project" value="InterPro"/>
</dbReference>
<dbReference type="Gene3D" id="3.40.630.30">
    <property type="match status" value="1"/>
</dbReference>
<feature type="domain" description="N-acetyltransferase" evidence="1">
    <location>
        <begin position="109"/>
        <end position="247"/>
    </location>
</feature>
<dbReference type="Proteomes" id="UP000271554">
    <property type="component" value="Chromosome"/>
</dbReference>
<evidence type="ECO:0000259" key="1">
    <source>
        <dbReference type="PROSITE" id="PS51186"/>
    </source>
</evidence>
<dbReference type="PROSITE" id="PS51186">
    <property type="entry name" value="GNAT"/>
    <property type="match status" value="1"/>
</dbReference>
<proteinExistence type="predicted"/>
<sequence>MGFHPLLSIYCQAGAAMTATTTADTTTSPEDRAGATTTRALVRAWIDGWIVSRGTSDPMDRPWGWTIDAGTAQHVSRHVLPEPAEDDVRALVAATTAPGTWLKLFAEDDAVRPWTGPGWHFDKPGFLMTLPLGAERPEVPAGYTLTSWTRGGTTRVLVRTTEGHFAARGQIAPTGTHAVADQIETSPDHRRRGLGSLVMRTLQNTAYEAGATTGILVGTPEGRALYTALGWVTRSPMASLYFKPSEG</sequence>
<dbReference type="Pfam" id="PF00583">
    <property type="entry name" value="Acetyltransf_1"/>
    <property type="match status" value="1"/>
</dbReference>
<evidence type="ECO:0000313" key="2">
    <source>
        <dbReference type="EMBL" id="AYG80470.1"/>
    </source>
</evidence>
<dbReference type="InterPro" id="IPR016181">
    <property type="entry name" value="Acyl_CoA_acyltransferase"/>
</dbReference>